<protein>
    <submittedName>
        <fullName evidence="2">Uncharacterized protein</fullName>
    </submittedName>
</protein>
<dbReference type="GO" id="GO:0005615">
    <property type="term" value="C:extracellular space"/>
    <property type="evidence" value="ECO:0007669"/>
    <property type="project" value="TreeGrafter"/>
</dbReference>
<dbReference type="InterPro" id="IPR004245">
    <property type="entry name" value="DUF229"/>
</dbReference>
<dbReference type="eggNOG" id="KOG1121">
    <property type="taxonomic scope" value="Eukaryota"/>
</dbReference>
<sequence>MKDLEESDYDSVRPTLITLTAKQLKSFMDRNPQMERIADGLFRRHCQIDCPEIVPKKIKMETWRTMHDVFMNWKICVYTEIIAGDELSNGTILVESSLNETIIESGIPTEIPYEQFVVFCREPSGNHFYNKTFFNFIQKSEKNPSSETIGKTNGLMIFSISGMSHNQAFRHMKQTLKLAAKNDFQSFSMFNQESNNNWNNSMKSFGNNQKIWDSARDNSGSVSFLHTDSSEFSKLFGNQFDYHPNLYNYFNQQYLGHVDNCISDGSVRIF</sequence>
<name>A0A1I7TFX0_9PELO</name>
<evidence type="ECO:0000313" key="1">
    <source>
        <dbReference type="Proteomes" id="UP000095282"/>
    </source>
</evidence>
<organism evidence="1 2">
    <name type="scientific">Caenorhabditis tropicalis</name>
    <dbReference type="NCBI Taxonomy" id="1561998"/>
    <lineage>
        <taxon>Eukaryota</taxon>
        <taxon>Metazoa</taxon>
        <taxon>Ecdysozoa</taxon>
        <taxon>Nematoda</taxon>
        <taxon>Chromadorea</taxon>
        <taxon>Rhabditida</taxon>
        <taxon>Rhabditina</taxon>
        <taxon>Rhabditomorpha</taxon>
        <taxon>Rhabditoidea</taxon>
        <taxon>Rhabditidae</taxon>
        <taxon>Peloderinae</taxon>
        <taxon>Caenorhabditis</taxon>
    </lineage>
</organism>
<dbReference type="STRING" id="1561998.A0A1I7TFX0"/>
<dbReference type="PANTHER" id="PTHR10974">
    <property type="entry name" value="FI08016P-RELATED"/>
    <property type="match status" value="1"/>
</dbReference>
<reference evidence="2" key="1">
    <citation type="submission" date="2016-11" db="UniProtKB">
        <authorList>
            <consortium name="WormBaseParasite"/>
        </authorList>
    </citation>
    <scope>IDENTIFICATION</scope>
</reference>
<dbReference type="Proteomes" id="UP000095282">
    <property type="component" value="Unplaced"/>
</dbReference>
<proteinExistence type="predicted"/>
<evidence type="ECO:0000313" key="2">
    <source>
        <dbReference type="WBParaSite" id="Csp11.Scaffold604.g5544.t1"/>
    </source>
</evidence>
<dbReference type="PANTHER" id="PTHR10974:SF72">
    <property type="entry name" value="SULFATASE DOMAIN-CONTAINING PROTEIN"/>
    <property type="match status" value="1"/>
</dbReference>
<keyword evidence="1" id="KW-1185">Reference proteome</keyword>
<dbReference type="Gene3D" id="6.10.250.3180">
    <property type="match status" value="1"/>
</dbReference>
<dbReference type="AlphaFoldDB" id="A0A1I7TFX0"/>
<accession>A0A1I7TFX0</accession>
<dbReference type="WBParaSite" id="Csp11.Scaffold604.g5544.t1">
    <property type="protein sequence ID" value="Csp11.Scaffold604.g5544.t1"/>
    <property type="gene ID" value="Csp11.Scaffold604.g5544"/>
</dbReference>